<dbReference type="OrthoDB" id="3545073at2759"/>
<sequence length="238" mass="25838">MPPRPGQNMASAIAVARAGKRPLDDGTDEPETRAKKWRAGHAPPQHNAFPQRPGRLDPDPRVQGSSPLGRGGLRQHQDGHSGSAISPVPRLGRRSEVDARRPDPQPLHLAPGNPRNPLDMRHPGLDVQTLGQAPQVLLNGNLDGIFTIVGTYSRLLEREKGLQAVVISKEPCDPRKPMATPHPANIPSRAVETTTTGTLTTPLETTTDDDIGRSPPQPARKIRRAPLINLCRVAYLRL</sequence>
<reference evidence="4" key="2">
    <citation type="submission" date="2010-05" db="EMBL/GenBank/DDBJ databases">
        <title>The genome sequence of Magnaporthe poae strain ATCC 64411.</title>
        <authorList>
            <person name="Ma L.-J."/>
            <person name="Dead R."/>
            <person name="Young S."/>
            <person name="Zeng Q."/>
            <person name="Koehrsen M."/>
            <person name="Alvarado L."/>
            <person name="Berlin A."/>
            <person name="Chapman S.B."/>
            <person name="Chen Z."/>
            <person name="Freedman E."/>
            <person name="Gellesch M."/>
            <person name="Goldberg J."/>
            <person name="Griggs A."/>
            <person name="Gujja S."/>
            <person name="Heilman E.R."/>
            <person name="Heiman D."/>
            <person name="Hepburn T."/>
            <person name="Howarth C."/>
            <person name="Jen D."/>
            <person name="Larson L."/>
            <person name="Mehta T."/>
            <person name="Neiman D."/>
            <person name="Pearson M."/>
            <person name="Roberts A."/>
            <person name="Saif S."/>
            <person name="Shea T."/>
            <person name="Shenoy N."/>
            <person name="Sisk P."/>
            <person name="Stolte C."/>
            <person name="Sykes S."/>
            <person name="Walk T."/>
            <person name="White J."/>
            <person name="Yandava C."/>
            <person name="Haas B."/>
            <person name="Nusbaum C."/>
            <person name="Birren B."/>
        </authorList>
    </citation>
    <scope>NUCLEOTIDE SEQUENCE [LARGE SCALE GENOMIC DNA]</scope>
    <source>
        <strain evidence="4">ATCC 64411 / 73-15</strain>
    </source>
</reference>
<dbReference type="Proteomes" id="UP000011715">
    <property type="component" value="Unassembled WGS sequence"/>
</dbReference>
<dbReference type="VEuPathDB" id="FungiDB:MAPG_07664"/>
<dbReference type="EMBL" id="GL876971">
    <property type="protein sequence ID" value="KLU88679.1"/>
    <property type="molecule type" value="Genomic_DNA"/>
</dbReference>
<name>A0A0C4E598_MAGP6</name>
<reference evidence="2" key="1">
    <citation type="submission" date="2010-05" db="EMBL/GenBank/DDBJ databases">
        <title>The Genome Sequence of Magnaporthe poae strain ATCC 64411.</title>
        <authorList>
            <consortium name="The Broad Institute Genome Sequencing Platform"/>
            <consortium name="Broad Institute Genome Sequencing Center for Infectious Disease"/>
            <person name="Ma L.-J."/>
            <person name="Dead R."/>
            <person name="Young S."/>
            <person name="Zeng Q."/>
            <person name="Koehrsen M."/>
            <person name="Alvarado L."/>
            <person name="Berlin A."/>
            <person name="Chapman S.B."/>
            <person name="Chen Z."/>
            <person name="Freedman E."/>
            <person name="Gellesch M."/>
            <person name="Goldberg J."/>
            <person name="Griggs A."/>
            <person name="Gujja S."/>
            <person name="Heilman E.R."/>
            <person name="Heiman D."/>
            <person name="Hepburn T."/>
            <person name="Howarth C."/>
            <person name="Jen D."/>
            <person name="Larson L."/>
            <person name="Mehta T."/>
            <person name="Neiman D."/>
            <person name="Pearson M."/>
            <person name="Roberts A."/>
            <person name="Saif S."/>
            <person name="Shea T."/>
            <person name="Shenoy N."/>
            <person name="Sisk P."/>
            <person name="Stolte C."/>
            <person name="Sykes S."/>
            <person name="Walk T."/>
            <person name="White J."/>
            <person name="Yandava C."/>
            <person name="Haas B."/>
            <person name="Nusbaum C."/>
            <person name="Birren B."/>
        </authorList>
    </citation>
    <scope>NUCLEOTIDE SEQUENCE</scope>
    <source>
        <strain evidence="2">ATCC 64411</strain>
    </source>
</reference>
<dbReference type="EMBL" id="ADBL01001854">
    <property type="status" value="NOT_ANNOTATED_CDS"/>
    <property type="molecule type" value="Genomic_DNA"/>
</dbReference>
<evidence type="ECO:0000313" key="3">
    <source>
        <dbReference type="EnsemblFungi" id="MAPG_07664T0"/>
    </source>
</evidence>
<gene>
    <name evidence="2" type="ORF">MAPG_07664</name>
</gene>
<reference evidence="3" key="4">
    <citation type="journal article" date="2015" name="G3 (Bethesda)">
        <title>Genome sequences of three phytopathogenic species of the Magnaporthaceae family of fungi.</title>
        <authorList>
            <person name="Okagaki L.H."/>
            <person name="Nunes C.C."/>
            <person name="Sailsbery J."/>
            <person name="Clay B."/>
            <person name="Brown D."/>
            <person name="John T."/>
            <person name="Oh Y."/>
            <person name="Young N."/>
            <person name="Fitzgerald M."/>
            <person name="Haas B.J."/>
            <person name="Zeng Q."/>
            <person name="Young S."/>
            <person name="Adiconis X."/>
            <person name="Fan L."/>
            <person name="Levin J.Z."/>
            <person name="Mitchell T.K."/>
            <person name="Okubara P.A."/>
            <person name="Farman M.L."/>
            <person name="Kohn L.M."/>
            <person name="Birren B."/>
            <person name="Ma L.-J."/>
            <person name="Dean R.A."/>
        </authorList>
    </citation>
    <scope>NUCLEOTIDE SEQUENCE</scope>
    <source>
        <strain evidence="3">ATCC 64411 / 73-15</strain>
    </source>
</reference>
<evidence type="ECO:0000313" key="4">
    <source>
        <dbReference type="Proteomes" id="UP000011715"/>
    </source>
</evidence>
<evidence type="ECO:0000313" key="2">
    <source>
        <dbReference type="EMBL" id="KLU88679.1"/>
    </source>
</evidence>
<reference evidence="3" key="5">
    <citation type="submission" date="2015-06" db="UniProtKB">
        <authorList>
            <consortium name="EnsemblFungi"/>
        </authorList>
    </citation>
    <scope>IDENTIFICATION</scope>
    <source>
        <strain evidence="3">ATCC 64411</strain>
    </source>
</reference>
<dbReference type="AlphaFoldDB" id="A0A0C4E598"/>
<organism evidence="3 4">
    <name type="scientific">Magnaporthiopsis poae (strain ATCC 64411 / 73-15)</name>
    <name type="common">Kentucky bluegrass fungus</name>
    <name type="synonym">Magnaporthe poae</name>
    <dbReference type="NCBI Taxonomy" id="644358"/>
    <lineage>
        <taxon>Eukaryota</taxon>
        <taxon>Fungi</taxon>
        <taxon>Dikarya</taxon>
        <taxon>Ascomycota</taxon>
        <taxon>Pezizomycotina</taxon>
        <taxon>Sordariomycetes</taxon>
        <taxon>Sordariomycetidae</taxon>
        <taxon>Magnaporthales</taxon>
        <taxon>Magnaporthaceae</taxon>
        <taxon>Magnaporthiopsis</taxon>
    </lineage>
</organism>
<keyword evidence="4" id="KW-1185">Reference proteome</keyword>
<evidence type="ECO:0000256" key="1">
    <source>
        <dbReference type="SAM" id="MobiDB-lite"/>
    </source>
</evidence>
<dbReference type="EnsemblFungi" id="MAPG_07664T0">
    <property type="protein sequence ID" value="MAPG_07664T0"/>
    <property type="gene ID" value="MAPG_07664"/>
</dbReference>
<protein>
    <submittedName>
        <fullName evidence="2 3">Uncharacterized protein</fullName>
    </submittedName>
</protein>
<proteinExistence type="predicted"/>
<feature type="compositionally biased region" description="Basic and acidic residues" evidence="1">
    <location>
        <begin position="93"/>
        <end position="103"/>
    </location>
</feature>
<accession>A0A0C4E598</accession>
<feature type="region of interest" description="Disordered" evidence="1">
    <location>
        <begin position="199"/>
        <end position="219"/>
    </location>
</feature>
<feature type="region of interest" description="Disordered" evidence="1">
    <location>
        <begin position="1"/>
        <end position="125"/>
    </location>
</feature>
<reference evidence="2" key="3">
    <citation type="submission" date="2011-03" db="EMBL/GenBank/DDBJ databases">
        <title>Annotation of Magnaporthe poae ATCC 64411.</title>
        <authorList>
            <person name="Ma L.-J."/>
            <person name="Dead R."/>
            <person name="Young S.K."/>
            <person name="Zeng Q."/>
            <person name="Gargeya S."/>
            <person name="Fitzgerald M."/>
            <person name="Haas B."/>
            <person name="Abouelleil A."/>
            <person name="Alvarado L."/>
            <person name="Arachchi H.M."/>
            <person name="Berlin A."/>
            <person name="Brown A."/>
            <person name="Chapman S.B."/>
            <person name="Chen Z."/>
            <person name="Dunbar C."/>
            <person name="Freedman E."/>
            <person name="Gearin G."/>
            <person name="Gellesch M."/>
            <person name="Goldberg J."/>
            <person name="Griggs A."/>
            <person name="Gujja S."/>
            <person name="Heiman D."/>
            <person name="Howarth C."/>
            <person name="Larson L."/>
            <person name="Lui A."/>
            <person name="MacDonald P.J.P."/>
            <person name="Mehta T."/>
            <person name="Montmayeur A."/>
            <person name="Murphy C."/>
            <person name="Neiman D."/>
            <person name="Pearson M."/>
            <person name="Priest M."/>
            <person name="Roberts A."/>
            <person name="Saif S."/>
            <person name="Shea T."/>
            <person name="Shenoy N."/>
            <person name="Sisk P."/>
            <person name="Stolte C."/>
            <person name="Sykes S."/>
            <person name="Yandava C."/>
            <person name="Wortman J."/>
            <person name="Nusbaum C."/>
            <person name="Birren B."/>
        </authorList>
    </citation>
    <scope>NUCLEOTIDE SEQUENCE</scope>
    <source>
        <strain evidence="2">ATCC 64411</strain>
    </source>
</reference>